<evidence type="ECO:0000313" key="3">
    <source>
        <dbReference type="Proteomes" id="UP001172217"/>
    </source>
</evidence>
<keyword evidence="3" id="KW-1185">Reference proteome</keyword>
<name>A0ABT8P372_9BURK</name>
<gene>
    <name evidence="2" type="ORF">QZM70_35385</name>
</gene>
<dbReference type="RefSeq" id="WP_301771381.1">
    <property type="nucleotide sequence ID" value="NZ_JAUJQL010000036.1"/>
</dbReference>
<sequence length="195" mass="20494">MATLVACITTSAIGIIGWLVVAYTPLSVSPPLRSLESNVVAPAAIIADLEVPFAGHPISRSAVAVSDVPGPGMSTHASQTVHRRVAAAATAADTHRIELVSRRNHAAVRKAEEVGRNSPAPAHNSPRPARRFDSQATEHFAHAVASFDVPPTPIGPANEMRADRSVSSGSPTSRALLLMLRSHRRLTDAPDAFGQ</sequence>
<comment type="caution">
    <text evidence="2">The sequence shown here is derived from an EMBL/GenBank/DDBJ whole genome shotgun (WGS) entry which is preliminary data.</text>
</comment>
<evidence type="ECO:0000313" key="2">
    <source>
        <dbReference type="EMBL" id="MDN7528234.1"/>
    </source>
</evidence>
<feature type="region of interest" description="Disordered" evidence="1">
    <location>
        <begin position="109"/>
        <end position="170"/>
    </location>
</feature>
<evidence type="ECO:0000256" key="1">
    <source>
        <dbReference type="SAM" id="MobiDB-lite"/>
    </source>
</evidence>
<proteinExistence type="predicted"/>
<reference evidence="2" key="1">
    <citation type="submission" date="2023-07" db="EMBL/GenBank/DDBJ databases">
        <title>A collection of bacterial strains from the Burkholderia cepacia Research Laboratory and Repository.</title>
        <authorList>
            <person name="Lipuma J."/>
            <person name="Spilker T."/>
            <person name="Caverly L."/>
        </authorList>
    </citation>
    <scope>NUCLEOTIDE SEQUENCE</scope>
    <source>
        <strain evidence="2">AU45194</strain>
    </source>
</reference>
<accession>A0ABT8P372</accession>
<organism evidence="2 3">
    <name type="scientific">Burkholderia orbicola</name>
    <dbReference type="NCBI Taxonomy" id="2978683"/>
    <lineage>
        <taxon>Bacteria</taxon>
        <taxon>Pseudomonadati</taxon>
        <taxon>Pseudomonadota</taxon>
        <taxon>Betaproteobacteria</taxon>
        <taxon>Burkholderiales</taxon>
        <taxon>Burkholderiaceae</taxon>
        <taxon>Burkholderia</taxon>
        <taxon>Burkholderia cepacia complex</taxon>
    </lineage>
</organism>
<dbReference type="EMBL" id="JAUJQL010000036">
    <property type="protein sequence ID" value="MDN7528234.1"/>
    <property type="molecule type" value="Genomic_DNA"/>
</dbReference>
<dbReference type="Proteomes" id="UP001172217">
    <property type="component" value="Unassembled WGS sequence"/>
</dbReference>
<protein>
    <submittedName>
        <fullName evidence="2">Uncharacterized protein</fullName>
    </submittedName>
</protein>